<sequence length="2055" mass="235584">MLPNASLKSIIDEEISLEGLEGSTLDSLWNHIAIRLKMKMPLPPKLMCTVWTLIIRNTDFEFFLLLSERKPFTFFERLGKIDAESGMPIQPSEYPGHRFAYRLVEANGVRGSCEEYDTRTPIPREELQTISCSEAELRYGRKFVIVASQRMRESFLIIPNCTVELTGMQYCILEWIGRSRFNGETSHGKFSLVEVTGDSSSLFYHRKVLSGAKLITRQNLSIRVEDISIQGMVFHLPRYYMEMKTKQLTIVERVVNELKQRDNYMADYEEIKMLVLKKSEAGKVFRTPEFQRFIKTDESVQFRTLYPDAPKTAYMTKRGEEKLVRVMRLIDPDADVYDAWNRETTEEVGMDGKDGFLAGADSNSLYVDVPLLQIAYNVVAHHGGKGISQSEMAQEMGLDKLNARGVVKNLLKLKAIESMAVDEGRQRTSKFFIPGNSQRTAVFEKEMSQYVSNQLNVIVSKRQQQQLSSTAIKSDPEQEGGSGKLNTTSDFSLGNEDGNLDTSLATVQSASESSVFDSTLQDNIIIDVMLSDKLMMKMAQKGLSSALKSRLVSEQMLRRCNFIIDLVKQEEAIEPRAILNRLKQAEQKTGNQYTACNKSLMRLIGRLATDKLVKIANVTMRREDREFHFVFICDSKITLDHPGLQSKLNMAKTRIVLQTQTSVTVPEEPVVSVEPRGYHVCLPKCPRMKLFHEYLFYTTYVQPRDARDIKIKDLKQIQLDAIDPNDIWPIYSDTNDWKMFVPPLNLYDGYGPGWVLLTDAVVRMPLIIFCSIFTFSFYTSSLDYYLKHPIRKYIILKDLPDAIRVQLFARRRYVQATLELTKLLCYAGLVQMGPQLRKTRDQTYIYLNRHASLLNTTTSKDSYHEIEARKYPILRFKFETMDDVEEYWDTLYEIAISTRLNLRSTAIGREVQVQQLNAKPALVQALSVQTIESAPLNDQPDQLPRGDGKGAAGYDSALFVHLKTNWHKLVNNSYSRRLDKHRLQYVQRAIKLKQKKIKQCGNGASTSASMAQPTRSTMPVVVTRKLNRKSRIKKRIIVPRKQTARLWRESYDEVDKRALKLMSNLRVKWSPVEDQILVMCRVAQLYLYASLTVSCPVNSSTFRDVLHWANARSASKTSRACQRRVLYMVKNVPGVADMIRTCLEEAKQNPVINERFGPGFVRKLRKRYKDSEEYMIAARIHFVQLVHLIKQFCSNLIRNIDSAHAQTKPRAARDRKNVPHRSYPRIPGTIEELRRKYTITETSHVAKQLNYGTDPSTVQELQMYKLTILMHSAVTHGRTPEALQNVYREYSESILGGAMRLMRNFHLVSLNKKLRGVGTKVLITHTSSMGDRELYHVSIHYQQQLMTSLSFELFLPMFGQYMQLLDRVHYDEMQVYDDDAQGLVLLLSELLATGRVDVHIDQEANYIQVRADTKETVPFYTDVMAEQEPVTRKEEPFSSKKTSVKVANPFKAPSDKMNPATQKLRFSSQKDVTFQYVSHPVEQLLKVPIEYFHFFCLLEQLQQGDRRLIAQTFKIDETQPAHCSLSGCIGAVTKASGGGAGEGRGGVRSSDLIERCLAIVQGREDQLARIRQHGSDRAHRKNRVDVGTMFDVREENLLSFFNKYIAEFQQRWAEKQKRDFNRQSLVGQSFDKRTVNMAELVKDCLTFDDELPEYSWLDRYEMSNALEDEDVGETEQEDDRMYGSLTALSEKVFKLHNFYEVTIMKVHIRMKLEGAGLSAAALADREVYGQWSVPRCFLPEAAKSRRELLVKLTSDALWPAMEQLERPLHEAMSVIERNMHASALLAYIESKQHLGASVYDLAASFPNHAQLKQHLQALCGFKLLLRTGYRTITYVHWQYVEEWLTKAPVPEIGQRAEEQMGSSTSPLADTNTLGSKRKGTTLDVDEPTAKKPRDNIEGNLRQDNSTVGKHETRKSKRKYMLLAMAPWMKIDGTINKRLLFRWLTSILLYCVAHPGVPLSVLFVRFNMMPPFHLRQLLEVLQNYGCISLHSMRCTMKKTIFSVYSPATVATEFLPDEHTYVEVATDALSTLSLCIGDHRKYGQDFYDPSRNTVKSK</sequence>
<reference evidence="9" key="2">
    <citation type="submission" date="2020-05" db="UniProtKB">
        <authorList>
            <consortium name="EnsemblMetazoa"/>
        </authorList>
    </citation>
    <scope>IDENTIFICATION</scope>
    <source>
        <strain evidence="9">Epiroticus2</strain>
    </source>
</reference>
<evidence type="ECO:0000256" key="2">
    <source>
        <dbReference type="ARBA" id="ARBA00022553"/>
    </source>
</evidence>
<comment type="subcellular location">
    <subcellularLocation>
        <location evidence="1">Nucleus</location>
    </subcellularLocation>
</comment>
<protein>
    <submittedName>
        <fullName evidence="9">Uncharacterized protein</fullName>
    </submittedName>
</protein>
<dbReference type="VEuPathDB" id="VectorBase:AEPI001587"/>
<feature type="domain" description="GTF3C1 extended winged-helix" evidence="8">
    <location>
        <begin position="553"/>
        <end position="645"/>
    </location>
</feature>
<reference evidence="10" key="1">
    <citation type="submission" date="2013-03" db="EMBL/GenBank/DDBJ databases">
        <title>The Genome Sequence of Anopheles epiroticus epiroticus2.</title>
        <authorList>
            <consortium name="The Broad Institute Genomics Platform"/>
            <person name="Neafsey D.E."/>
            <person name="Howell P."/>
            <person name="Walker B."/>
            <person name="Young S.K."/>
            <person name="Zeng Q."/>
            <person name="Gargeya S."/>
            <person name="Fitzgerald M."/>
            <person name="Haas B."/>
            <person name="Abouelleil A."/>
            <person name="Allen A.W."/>
            <person name="Alvarado L."/>
            <person name="Arachchi H.M."/>
            <person name="Berlin A.M."/>
            <person name="Chapman S.B."/>
            <person name="Gainer-Dewar J."/>
            <person name="Goldberg J."/>
            <person name="Griggs A."/>
            <person name="Gujja S."/>
            <person name="Hansen M."/>
            <person name="Howarth C."/>
            <person name="Imamovic A."/>
            <person name="Ireland A."/>
            <person name="Larimer J."/>
            <person name="McCowan C."/>
            <person name="Murphy C."/>
            <person name="Pearson M."/>
            <person name="Poon T.W."/>
            <person name="Priest M."/>
            <person name="Roberts A."/>
            <person name="Saif S."/>
            <person name="Shea T."/>
            <person name="Sisk P."/>
            <person name="Sykes S."/>
            <person name="Wortman J."/>
            <person name="Nusbaum C."/>
            <person name="Birren B."/>
        </authorList>
    </citation>
    <scope>NUCLEOTIDE SEQUENCE [LARGE SCALE GENOMIC DNA]</scope>
    <source>
        <strain evidence="10">Epiroticus2</strain>
    </source>
</reference>
<keyword evidence="4" id="KW-0804">Transcription</keyword>
<dbReference type="Proteomes" id="UP000075885">
    <property type="component" value="Unassembled WGS sequence"/>
</dbReference>
<evidence type="ECO:0000256" key="1">
    <source>
        <dbReference type="ARBA" id="ARBA00004123"/>
    </source>
</evidence>
<dbReference type="GO" id="GO:0003677">
    <property type="term" value="F:DNA binding"/>
    <property type="evidence" value="ECO:0007669"/>
    <property type="project" value="UniProtKB-KW"/>
</dbReference>
<dbReference type="Pfam" id="PF04182">
    <property type="entry name" value="B-block_TFIIIC"/>
    <property type="match status" value="1"/>
</dbReference>
<feature type="compositionally biased region" description="Basic and acidic residues" evidence="6">
    <location>
        <begin position="1887"/>
        <end position="1896"/>
    </location>
</feature>
<dbReference type="GO" id="GO:0042791">
    <property type="term" value="P:5S class rRNA transcription by RNA polymerase III"/>
    <property type="evidence" value="ECO:0007669"/>
    <property type="project" value="TreeGrafter"/>
</dbReference>
<dbReference type="GO" id="GO:0000127">
    <property type="term" value="C:transcription factor TFIIIC complex"/>
    <property type="evidence" value="ECO:0007669"/>
    <property type="project" value="InterPro"/>
</dbReference>
<feature type="region of interest" description="Disordered" evidence="6">
    <location>
        <begin position="1855"/>
        <end position="1912"/>
    </location>
</feature>
<dbReference type="InterPro" id="IPR056467">
    <property type="entry name" value="eWH_GTF3C1"/>
</dbReference>
<dbReference type="Pfam" id="PF24101">
    <property type="entry name" value="WHD_GTF3C1"/>
    <property type="match status" value="1"/>
</dbReference>
<evidence type="ECO:0000256" key="5">
    <source>
        <dbReference type="ARBA" id="ARBA00023242"/>
    </source>
</evidence>
<proteinExistence type="predicted"/>
<evidence type="ECO:0000256" key="6">
    <source>
        <dbReference type="SAM" id="MobiDB-lite"/>
    </source>
</evidence>
<evidence type="ECO:0000256" key="3">
    <source>
        <dbReference type="ARBA" id="ARBA00023125"/>
    </source>
</evidence>
<organism evidence="9 10">
    <name type="scientific">Anopheles epiroticus</name>
    <dbReference type="NCBI Taxonomy" id="199890"/>
    <lineage>
        <taxon>Eukaryota</taxon>
        <taxon>Metazoa</taxon>
        <taxon>Ecdysozoa</taxon>
        <taxon>Arthropoda</taxon>
        <taxon>Hexapoda</taxon>
        <taxon>Insecta</taxon>
        <taxon>Pterygota</taxon>
        <taxon>Neoptera</taxon>
        <taxon>Endopterygota</taxon>
        <taxon>Diptera</taxon>
        <taxon>Nematocera</taxon>
        <taxon>Culicoidea</taxon>
        <taxon>Culicidae</taxon>
        <taxon>Anophelinae</taxon>
        <taxon>Anopheles</taxon>
    </lineage>
</organism>
<dbReference type="GO" id="GO:0005634">
    <property type="term" value="C:nucleus"/>
    <property type="evidence" value="ECO:0007669"/>
    <property type="project" value="UniProtKB-SubCell"/>
</dbReference>
<keyword evidence="3" id="KW-0238">DNA-binding</keyword>
<dbReference type="STRING" id="199890.A0A182P3V1"/>
<dbReference type="PANTHER" id="PTHR15180:SF1">
    <property type="entry name" value="GENERAL TRANSCRIPTION FACTOR 3C POLYPEPTIDE 1"/>
    <property type="match status" value="1"/>
</dbReference>
<feature type="region of interest" description="Disordered" evidence="6">
    <location>
        <begin position="1204"/>
        <end position="1225"/>
    </location>
</feature>
<keyword evidence="10" id="KW-1185">Reference proteome</keyword>
<evidence type="ECO:0000313" key="10">
    <source>
        <dbReference type="Proteomes" id="UP000075885"/>
    </source>
</evidence>
<evidence type="ECO:0000313" key="9">
    <source>
        <dbReference type="EnsemblMetazoa" id="AEPI001587-PA"/>
    </source>
</evidence>
<keyword evidence="5" id="KW-0539">Nucleus</keyword>
<name>A0A182P3V1_9DIPT</name>
<feature type="compositionally biased region" description="Polar residues" evidence="6">
    <location>
        <begin position="1860"/>
        <end position="1874"/>
    </location>
</feature>
<evidence type="ECO:0000259" key="7">
    <source>
        <dbReference type="Pfam" id="PF04182"/>
    </source>
</evidence>
<dbReference type="EnsemblMetazoa" id="AEPI001587-RA">
    <property type="protein sequence ID" value="AEPI001587-PA"/>
    <property type="gene ID" value="AEPI001587"/>
</dbReference>
<feature type="region of interest" description="Disordered" evidence="6">
    <location>
        <begin position="468"/>
        <end position="492"/>
    </location>
</feature>
<evidence type="ECO:0000259" key="8">
    <source>
        <dbReference type="Pfam" id="PF24101"/>
    </source>
</evidence>
<accession>A0A182P3V1</accession>
<dbReference type="InterPro" id="IPR007309">
    <property type="entry name" value="TFIIIC_Bblock-bd"/>
</dbReference>
<dbReference type="PANTHER" id="PTHR15180">
    <property type="entry name" value="GENERAL TRANSCRIPTION FACTOR 3C POLYPEPTIDE 1"/>
    <property type="match status" value="1"/>
</dbReference>
<evidence type="ECO:0000256" key="4">
    <source>
        <dbReference type="ARBA" id="ARBA00023163"/>
    </source>
</evidence>
<keyword evidence="2" id="KW-0597">Phosphoprotein</keyword>
<dbReference type="GO" id="GO:0006384">
    <property type="term" value="P:transcription initiation at RNA polymerase III promoter"/>
    <property type="evidence" value="ECO:0007669"/>
    <property type="project" value="InterPro"/>
</dbReference>
<dbReference type="InterPro" id="IPR044210">
    <property type="entry name" value="Tfc3-like"/>
</dbReference>
<feature type="domain" description="B-block binding subunit of TFIIIC" evidence="7">
    <location>
        <begin position="167"/>
        <end position="241"/>
    </location>
</feature>